<evidence type="ECO:0000256" key="2">
    <source>
        <dbReference type="SAM" id="MobiDB-lite"/>
    </source>
</evidence>
<gene>
    <name evidence="3" type="ORF">SO802_022380</name>
</gene>
<feature type="compositionally biased region" description="Polar residues" evidence="2">
    <location>
        <begin position="34"/>
        <end position="54"/>
    </location>
</feature>
<organism evidence="3 4">
    <name type="scientific">Lithocarpus litseifolius</name>
    <dbReference type="NCBI Taxonomy" id="425828"/>
    <lineage>
        <taxon>Eukaryota</taxon>
        <taxon>Viridiplantae</taxon>
        <taxon>Streptophyta</taxon>
        <taxon>Embryophyta</taxon>
        <taxon>Tracheophyta</taxon>
        <taxon>Spermatophyta</taxon>
        <taxon>Magnoliopsida</taxon>
        <taxon>eudicotyledons</taxon>
        <taxon>Gunneridae</taxon>
        <taxon>Pentapetalae</taxon>
        <taxon>rosids</taxon>
        <taxon>fabids</taxon>
        <taxon>Fagales</taxon>
        <taxon>Fagaceae</taxon>
        <taxon>Lithocarpus</taxon>
    </lineage>
</organism>
<dbReference type="AlphaFoldDB" id="A0AAW2CKE9"/>
<dbReference type="EMBL" id="JAZDWU010000007">
    <property type="protein sequence ID" value="KAK9997694.1"/>
    <property type="molecule type" value="Genomic_DNA"/>
</dbReference>
<feature type="compositionally biased region" description="Basic residues" evidence="2">
    <location>
        <begin position="1"/>
        <end position="11"/>
    </location>
</feature>
<dbReference type="PANTHER" id="PTHR33157">
    <property type="entry name" value="AUTONOMOUS TRANSPOSABLE ELEMENT EN-1 MOSAIC PROTEIN-RELATED"/>
    <property type="match status" value="1"/>
</dbReference>
<evidence type="ECO:0000313" key="4">
    <source>
        <dbReference type="Proteomes" id="UP001459277"/>
    </source>
</evidence>
<feature type="compositionally biased region" description="Polar residues" evidence="2">
    <location>
        <begin position="373"/>
        <end position="389"/>
    </location>
</feature>
<feature type="region of interest" description="Disordered" evidence="2">
    <location>
        <begin position="1"/>
        <end position="70"/>
    </location>
</feature>
<accession>A0AAW2CKE9</accession>
<sequence>MAKKSKKRAMKQARDKGDSGSQSQVAPSSSESPTNEALVSSNSVINGGSEGSTVQKKRGRGKAKGVYPGHNRKCEIHDRRFIEKKIPQEITIKFHQNITGPWITFSEYPKEQLNMLYELYKEAQFETDDLVLEREVFDEHVKRRYPDWMWRLREQCVTNKSPQDEWYKHPPDDVTPTIWKEMCNKWNNRKWKEKSDRNKTNRKENQAIIATTGSVPMAKRRKELEEKNGCEPSPIECFRSMHKKKDGVTFASEKAQKLYEKMDARKSEAASQGEIVNDSQIFFEVTGPPTRGRVLGMGAGVKPKDVYGPSSSSQCSKRCQADRLKEKEDFELRFKEAEEKSSAEKMELQGEINQLKEEMPRMIANALKKMGFNSMQEPTTQTNAREGNQSVDENTEDDSEEEDDSDGSQKENTDSDDD</sequence>
<dbReference type="InterPro" id="IPR004252">
    <property type="entry name" value="Probable_transposase_24"/>
</dbReference>
<feature type="region of interest" description="Disordered" evidence="2">
    <location>
        <begin position="365"/>
        <end position="418"/>
    </location>
</feature>
<dbReference type="Pfam" id="PF03004">
    <property type="entry name" value="Transposase_24"/>
    <property type="match status" value="1"/>
</dbReference>
<feature type="coiled-coil region" evidence="1">
    <location>
        <begin position="327"/>
        <end position="365"/>
    </location>
</feature>
<evidence type="ECO:0000313" key="3">
    <source>
        <dbReference type="EMBL" id="KAK9997694.1"/>
    </source>
</evidence>
<feature type="compositionally biased region" description="Low complexity" evidence="2">
    <location>
        <begin position="19"/>
        <end position="33"/>
    </location>
</feature>
<keyword evidence="4" id="KW-1185">Reference proteome</keyword>
<keyword evidence="1" id="KW-0175">Coiled coil</keyword>
<feature type="compositionally biased region" description="Acidic residues" evidence="2">
    <location>
        <begin position="393"/>
        <end position="406"/>
    </location>
</feature>
<dbReference type="GO" id="GO:0032196">
    <property type="term" value="P:transposition"/>
    <property type="evidence" value="ECO:0007669"/>
    <property type="project" value="InterPro"/>
</dbReference>
<evidence type="ECO:0008006" key="5">
    <source>
        <dbReference type="Google" id="ProtNLM"/>
    </source>
</evidence>
<proteinExistence type="predicted"/>
<evidence type="ECO:0000256" key="1">
    <source>
        <dbReference type="SAM" id="Coils"/>
    </source>
</evidence>
<dbReference type="Proteomes" id="UP001459277">
    <property type="component" value="Unassembled WGS sequence"/>
</dbReference>
<reference evidence="3 4" key="1">
    <citation type="submission" date="2024-01" db="EMBL/GenBank/DDBJ databases">
        <title>A telomere-to-telomere, gap-free genome of sweet tea (Lithocarpus litseifolius).</title>
        <authorList>
            <person name="Zhou J."/>
        </authorList>
    </citation>
    <scope>NUCLEOTIDE SEQUENCE [LARGE SCALE GENOMIC DNA]</scope>
    <source>
        <strain evidence="3">Zhou-2022a</strain>
        <tissue evidence="3">Leaf</tissue>
    </source>
</reference>
<comment type="caution">
    <text evidence="3">The sequence shown here is derived from an EMBL/GenBank/DDBJ whole genome shotgun (WGS) entry which is preliminary data.</text>
</comment>
<protein>
    <recommendedName>
        <fullName evidence="5">Transposase, Ptta/En/Spm, plant</fullName>
    </recommendedName>
</protein>
<dbReference type="PANTHER" id="PTHR33157:SF12">
    <property type="entry name" value="TRANSPOSASE TNP1_EN_SPM-LIKE DOMAIN-CONTAINING PROTEIN"/>
    <property type="match status" value="1"/>
</dbReference>
<feature type="compositionally biased region" description="Basic and acidic residues" evidence="2">
    <location>
        <begin position="407"/>
        <end position="418"/>
    </location>
</feature>
<name>A0AAW2CKE9_9ROSI</name>
<dbReference type="InterPro" id="IPR039266">
    <property type="entry name" value="EN-1/SPM"/>
</dbReference>